<dbReference type="GO" id="GO:0004298">
    <property type="term" value="F:threonine-type endopeptidase activity"/>
    <property type="evidence" value="ECO:0007669"/>
    <property type="project" value="UniProtKB-KW"/>
</dbReference>
<dbReference type="Gene3D" id="3.60.20.10">
    <property type="entry name" value="Glutamine Phosphoribosylpyrophosphate, subunit 1, domain 1"/>
    <property type="match status" value="1"/>
</dbReference>
<accession>A0AAW1SD01</accession>
<dbReference type="PANTHER" id="PTHR32194">
    <property type="entry name" value="METALLOPROTEASE TLDD"/>
    <property type="match status" value="1"/>
</dbReference>
<evidence type="ECO:0000256" key="1">
    <source>
        <dbReference type="ARBA" id="ARBA00006053"/>
    </source>
</evidence>
<dbReference type="GO" id="GO:0009376">
    <property type="term" value="C:HslUV protease complex"/>
    <property type="evidence" value="ECO:0007669"/>
    <property type="project" value="InterPro"/>
</dbReference>
<organism evidence="5 6">
    <name type="scientific">Elliptochloris bilobata</name>
    <dbReference type="NCBI Taxonomy" id="381761"/>
    <lineage>
        <taxon>Eukaryota</taxon>
        <taxon>Viridiplantae</taxon>
        <taxon>Chlorophyta</taxon>
        <taxon>core chlorophytes</taxon>
        <taxon>Trebouxiophyceae</taxon>
        <taxon>Trebouxiophyceae incertae sedis</taxon>
        <taxon>Elliptochloris clade</taxon>
        <taxon>Elliptochloris</taxon>
    </lineage>
</organism>
<comment type="similarity">
    <text evidence="1">Belongs to the peptidase T1B family. HslV subfamily.</text>
</comment>
<dbReference type="EMBL" id="JALJOU010000004">
    <property type="protein sequence ID" value="KAK9844015.1"/>
    <property type="molecule type" value="Genomic_DNA"/>
</dbReference>
<dbReference type="InterPro" id="IPR022281">
    <property type="entry name" value="ATP-dep_Prtase_HsIV_su"/>
</dbReference>
<evidence type="ECO:0000256" key="2">
    <source>
        <dbReference type="ARBA" id="ARBA00022670"/>
    </source>
</evidence>
<reference evidence="5 6" key="1">
    <citation type="journal article" date="2024" name="Nat. Commun.">
        <title>Phylogenomics reveals the evolutionary origins of lichenization in chlorophyte algae.</title>
        <authorList>
            <person name="Puginier C."/>
            <person name="Libourel C."/>
            <person name="Otte J."/>
            <person name="Skaloud P."/>
            <person name="Haon M."/>
            <person name="Grisel S."/>
            <person name="Petersen M."/>
            <person name="Berrin J.G."/>
            <person name="Delaux P.M."/>
            <person name="Dal Grande F."/>
            <person name="Keller J."/>
        </authorList>
    </citation>
    <scope>NUCLEOTIDE SEQUENCE [LARGE SCALE GENOMIC DNA]</scope>
    <source>
        <strain evidence="5 6">SAG 245.80</strain>
    </source>
</reference>
<evidence type="ECO:0008006" key="7">
    <source>
        <dbReference type="Google" id="ProtNLM"/>
    </source>
</evidence>
<keyword evidence="3" id="KW-0888">Threonine protease</keyword>
<evidence type="ECO:0000256" key="4">
    <source>
        <dbReference type="ARBA" id="ARBA00022801"/>
    </source>
</evidence>
<evidence type="ECO:0000313" key="6">
    <source>
        <dbReference type="Proteomes" id="UP001445335"/>
    </source>
</evidence>
<evidence type="ECO:0000256" key="3">
    <source>
        <dbReference type="ARBA" id="ARBA00022698"/>
    </source>
</evidence>
<dbReference type="Proteomes" id="UP001445335">
    <property type="component" value="Unassembled WGS sequence"/>
</dbReference>
<dbReference type="InterPro" id="IPR023333">
    <property type="entry name" value="Proteasome_suB-type"/>
</dbReference>
<keyword evidence="6" id="KW-1185">Reference proteome</keyword>
<proteinExistence type="inferred from homology"/>
<dbReference type="NCBIfam" id="TIGR03692">
    <property type="entry name" value="ATP_dep_HslV"/>
    <property type="match status" value="1"/>
</dbReference>
<sequence length="236" mass="25041">MQNFRRLTSLLPRAAPHVAGAWQERCGAATVSGCVHSAAGPWQAGQSRSTTVLCVRKGDEVVIMADGQVTKGSEIVKPNVRKVRKIGDGKAIGGFAGATADAFTLFERLEMQLEAHPGQLTRAAVELAKLWRTDKYLRRLDAVMVVADSKQSLTITGNGDVLEPHDGVIAIGSGGGYALAAARALIDLPDHSAMAIAEKAMTIAADVCIYTNHNFTTEALRSEVAKEQPSKLLAGH</sequence>
<keyword evidence="4" id="KW-0378">Hydrolase</keyword>
<comment type="caution">
    <text evidence="5">The sequence shown here is derived from an EMBL/GenBank/DDBJ whole genome shotgun (WGS) entry which is preliminary data.</text>
</comment>
<protein>
    <recommendedName>
        <fullName evidence="7">ATP-dependent protease subunit HslV</fullName>
    </recommendedName>
</protein>
<dbReference type="PROSITE" id="PS51476">
    <property type="entry name" value="PROTEASOME_BETA_2"/>
    <property type="match status" value="1"/>
</dbReference>
<name>A0AAW1SD01_9CHLO</name>
<gene>
    <name evidence="5" type="ORF">WJX81_001960</name>
</gene>
<dbReference type="InterPro" id="IPR029055">
    <property type="entry name" value="Ntn_hydrolases_N"/>
</dbReference>
<dbReference type="GO" id="GO:0005839">
    <property type="term" value="C:proteasome core complex"/>
    <property type="evidence" value="ECO:0007669"/>
    <property type="project" value="InterPro"/>
</dbReference>
<dbReference type="PANTHER" id="PTHR32194:SF7">
    <property type="entry name" value="ATP-DEPENDENT PROTEASE SUBUNIT HSLV"/>
    <property type="match status" value="1"/>
</dbReference>
<keyword evidence="2" id="KW-0645">Protease</keyword>
<evidence type="ECO:0000313" key="5">
    <source>
        <dbReference type="EMBL" id="KAK9844015.1"/>
    </source>
</evidence>
<dbReference type="AlphaFoldDB" id="A0AAW1SD01"/>
<dbReference type="NCBIfam" id="NF003964">
    <property type="entry name" value="PRK05456.1"/>
    <property type="match status" value="1"/>
</dbReference>
<dbReference type="SUPFAM" id="SSF56235">
    <property type="entry name" value="N-terminal nucleophile aminohydrolases (Ntn hydrolases)"/>
    <property type="match status" value="1"/>
</dbReference>
<dbReference type="CDD" id="cd01913">
    <property type="entry name" value="protease_HslV"/>
    <property type="match status" value="1"/>
</dbReference>
<dbReference type="GO" id="GO:0051603">
    <property type="term" value="P:proteolysis involved in protein catabolic process"/>
    <property type="evidence" value="ECO:0007669"/>
    <property type="project" value="InterPro"/>
</dbReference>
<dbReference type="InterPro" id="IPR001353">
    <property type="entry name" value="Proteasome_sua/b"/>
</dbReference>
<dbReference type="Pfam" id="PF00227">
    <property type="entry name" value="Proteasome"/>
    <property type="match status" value="1"/>
</dbReference>